<reference evidence="2" key="1">
    <citation type="journal article" date="2019" name="Int. J. Syst. Evol. Microbiol.">
        <title>The Global Catalogue of Microorganisms (GCM) 10K type strain sequencing project: providing services to taxonomists for standard genome sequencing and annotation.</title>
        <authorList>
            <consortium name="The Broad Institute Genomics Platform"/>
            <consortium name="The Broad Institute Genome Sequencing Center for Infectious Disease"/>
            <person name="Wu L."/>
            <person name="Ma J."/>
        </authorList>
    </citation>
    <scope>NUCLEOTIDE SEQUENCE [LARGE SCALE GENOMIC DNA]</scope>
    <source>
        <strain evidence="2">JCM 14546</strain>
    </source>
</reference>
<dbReference type="Proteomes" id="UP001500755">
    <property type="component" value="Unassembled WGS sequence"/>
</dbReference>
<name>A0ABN2TLL3_9MICO</name>
<evidence type="ECO:0008006" key="3">
    <source>
        <dbReference type="Google" id="ProtNLM"/>
    </source>
</evidence>
<evidence type="ECO:0000313" key="1">
    <source>
        <dbReference type="EMBL" id="GAA2013757.1"/>
    </source>
</evidence>
<protein>
    <recommendedName>
        <fullName evidence="3">SGNH/GDSL hydrolase family protein</fullName>
    </recommendedName>
</protein>
<dbReference type="EMBL" id="BAAANO010000031">
    <property type="protein sequence ID" value="GAA2013757.1"/>
    <property type="molecule type" value="Genomic_DNA"/>
</dbReference>
<sequence>MKGASSRTPFVVAGPSHIVHLRRAIDMGEVAAPRADVKWVGARAVSLFHPMFESEEFFSNPLPSLLLIPDFRIGNRTFGNPSHPAWYSGIEKRFVTPEIDRKMYRKTMETVKRVRDANPHCHFLFWSLAGREFTNMQSGRYMDSGQYRHPIWNLAEAEAEIGDNVISLQPLLSHRLAERMFKDSQLHPTNFGYRFLRSVIDDVAHLGASDTARQLDVLAGNLEIPVIDFGRPTVLTGTSAWNRTLSYYLKKGMAELGPNVEFVPDVSQIPPQQGGSKDFVWISGLSKSSAEDDFAGLRKEAQILRSVEDKGYSPRVLVWDAHAYAFKSPADRFPAGDPRNGDVLDRRLNKECGPKIRVHLNRPGGPRLIQPRDVELDTAVKGPMATFPGLAAVTRAMGGTVTWKMFEPFQEEVPEVARESSPIDRDFQARVAASVPVLRGLWRRVKSRS</sequence>
<organism evidence="1 2">
    <name type="scientific">Brevibacterium samyangense</name>
    <dbReference type="NCBI Taxonomy" id="366888"/>
    <lineage>
        <taxon>Bacteria</taxon>
        <taxon>Bacillati</taxon>
        <taxon>Actinomycetota</taxon>
        <taxon>Actinomycetes</taxon>
        <taxon>Micrococcales</taxon>
        <taxon>Brevibacteriaceae</taxon>
        <taxon>Brevibacterium</taxon>
    </lineage>
</organism>
<accession>A0ABN2TLL3</accession>
<comment type="caution">
    <text evidence="1">The sequence shown here is derived from an EMBL/GenBank/DDBJ whole genome shotgun (WGS) entry which is preliminary data.</text>
</comment>
<evidence type="ECO:0000313" key="2">
    <source>
        <dbReference type="Proteomes" id="UP001500755"/>
    </source>
</evidence>
<gene>
    <name evidence="1" type="ORF">GCM10009755_26800</name>
</gene>
<proteinExistence type="predicted"/>
<keyword evidence="2" id="KW-1185">Reference proteome</keyword>